<protein>
    <submittedName>
        <fullName evidence="2">Glycosyltransferase</fullName>
    </submittedName>
</protein>
<dbReference type="PANTHER" id="PTHR45947:SF3">
    <property type="entry name" value="SULFOQUINOVOSYL TRANSFERASE SQD2"/>
    <property type="match status" value="1"/>
</dbReference>
<sequence length="428" mass="49974">MQCNYEETKKMVRNRIRVLISAYACEPNKGSEPGVGWNWALQMAKLNEVYVITRSNNRKIIEKFLQEHPVEHLHFYYYDCATWKRKMKKLPNGIFVYYKMWQKEILPIARKIVEDEKIDIVHHITFNEFRTPGKLYQLPVPFIWGPIGGGQFYNSIFKEAYFSRKDVYKEKLRNFINRSYLMFSHDIKAAVKKANTILIADQSTERIMPKSRKYVRLLETGYDLNRNKVKAYDENLTINPKRPIKLLWVGGIWPRKGLKVLIDALYNSQFENYSLSIVGDGQDRKASEKLVREYGLDKKIRFLGALSYDEVNNLYDSADVFVFTSLRDTSGNVVLEAMSHGLPVITINHHGVGEIVTDETGIRIDPISYDSVKSDFVKAIKEYAKNPELMKQHGLSGRQRLETYYSWVNNAKVLQTIYDEIKRNTSFN</sequence>
<name>A0A844KC50_9FIRM</name>
<dbReference type="PANTHER" id="PTHR45947">
    <property type="entry name" value="SULFOQUINOVOSYL TRANSFERASE SQD2"/>
    <property type="match status" value="1"/>
</dbReference>
<dbReference type="Pfam" id="PF00534">
    <property type="entry name" value="Glycos_transf_1"/>
    <property type="match status" value="1"/>
</dbReference>
<feature type="domain" description="Glycosyl transferase family 1" evidence="1">
    <location>
        <begin position="240"/>
        <end position="398"/>
    </location>
</feature>
<evidence type="ECO:0000313" key="2">
    <source>
        <dbReference type="EMBL" id="MTR75420.1"/>
    </source>
</evidence>
<keyword evidence="2" id="KW-0808">Transferase</keyword>
<gene>
    <name evidence="2" type="ORF">GMD21_01705</name>
</gene>
<dbReference type="SUPFAM" id="SSF53756">
    <property type="entry name" value="UDP-Glycosyltransferase/glycogen phosphorylase"/>
    <property type="match status" value="1"/>
</dbReference>
<keyword evidence="3" id="KW-1185">Reference proteome</keyword>
<dbReference type="Proteomes" id="UP000448177">
    <property type="component" value="Unassembled WGS sequence"/>
</dbReference>
<evidence type="ECO:0000313" key="3">
    <source>
        <dbReference type="Proteomes" id="UP000448177"/>
    </source>
</evidence>
<reference evidence="2 3" key="1">
    <citation type="journal article" date="2019" name="Nat. Med.">
        <title>A library of human gut bacterial isolates paired with longitudinal multiomics data enables mechanistic microbiome research.</title>
        <authorList>
            <person name="Poyet M."/>
            <person name="Groussin M."/>
            <person name="Gibbons S.M."/>
            <person name="Avila-Pacheco J."/>
            <person name="Jiang X."/>
            <person name="Kearney S.M."/>
            <person name="Perrotta A.R."/>
            <person name="Berdy B."/>
            <person name="Zhao S."/>
            <person name="Lieberman T.D."/>
            <person name="Swanson P.K."/>
            <person name="Smith M."/>
            <person name="Roesemann S."/>
            <person name="Alexander J.E."/>
            <person name="Rich S.A."/>
            <person name="Livny J."/>
            <person name="Vlamakis H."/>
            <person name="Clish C."/>
            <person name="Bullock K."/>
            <person name="Deik A."/>
            <person name="Scott J."/>
            <person name="Pierce K.A."/>
            <person name="Xavier R.J."/>
            <person name="Alm E.J."/>
        </authorList>
    </citation>
    <scope>NUCLEOTIDE SEQUENCE [LARGE SCALE GENOMIC DNA]</scope>
    <source>
        <strain evidence="2 3">BIOML-A1</strain>
    </source>
</reference>
<proteinExistence type="predicted"/>
<dbReference type="InterPro" id="IPR001296">
    <property type="entry name" value="Glyco_trans_1"/>
</dbReference>
<dbReference type="AlphaFoldDB" id="A0A844KC50"/>
<dbReference type="GO" id="GO:0016757">
    <property type="term" value="F:glycosyltransferase activity"/>
    <property type="evidence" value="ECO:0007669"/>
    <property type="project" value="InterPro"/>
</dbReference>
<organism evidence="2 3">
    <name type="scientific">Mediterraneibacter faecis</name>
    <dbReference type="NCBI Taxonomy" id="592978"/>
    <lineage>
        <taxon>Bacteria</taxon>
        <taxon>Bacillati</taxon>
        <taxon>Bacillota</taxon>
        <taxon>Clostridia</taxon>
        <taxon>Lachnospirales</taxon>
        <taxon>Lachnospiraceae</taxon>
        <taxon>Mediterraneibacter</taxon>
    </lineage>
</organism>
<dbReference type="CDD" id="cd03801">
    <property type="entry name" value="GT4_PimA-like"/>
    <property type="match status" value="1"/>
</dbReference>
<comment type="caution">
    <text evidence="2">The sequence shown here is derived from an EMBL/GenBank/DDBJ whole genome shotgun (WGS) entry which is preliminary data.</text>
</comment>
<dbReference type="EMBL" id="WNAF01000001">
    <property type="protein sequence ID" value="MTR75420.1"/>
    <property type="molecule type" value="Genomic_DNA"/>
</dbReference>
<dbReference type="Gene3D" id="3.40.50.2000">
    <property type="entry name" value="Glycogen Phosphorylase B"/>
    <property type="match status" value="2"/>
</dbReference>
<accession>A0A844KC50</accession>
<dbReference type="InterPro" id="IPR050194">
    <property type="entry name" value="Glycosyltransferase_grp1"/>
</dbReference>
<evidence type="ECO:0000259" key="1">
    <source>
        <dbReference type="Pfam" id="PF00534"/>
    </source>
</evidence>